<dbReference type="Gene3D" id="3.40.190.10">
    <property type="entry name" value="Periplasmic binding protein-like II"/>
    <property type="match status" value="2"/>
</dbReference>
<dbReference type="GO" id="GO:0006351">
    <property type="term" value="P:DNA-templated transcription"/>
    <property type="evidence" value="ECO:0007669"/>
    <property type="project" value="TreeGrafter"/>
</dbReference>
<evidence type="ECO:0000256" key="2">
    <source>
        <dbReference type="ARBA" id="ARBA00023015"/>
    </source>
</evidence>
<dbReference type="AlphaFoldDB" id="A0A2T3JJ46"/>
<dbReference type="Proteomes" id="UP000240987">
    <property type="component" value="Unassembled WGS sequence"/>
</dbReference>
<reference evidence="6 7" key="1">
    <citation type="submission" date="2018-01" db="EMBL/GenBank/DDBJ databases">
        <title>Whole genome sequencing of Histamine producing bacteria.</title>
        <authorList>
            <person name="Butler K."/>
        </authorList>
    </citation>
    <scope>NUCLEOTIDE SEQUENCE [LARGE SCALE GENOMIC DNA]</scope>
    <source>
        <strain evidence="6 7">JCM 12947</strain>
    </source>
</reference>
<dbReference type="FunFam" id="1.10.10.10:FF:000001">
    <property type="entry name" value="LysR family transcriptional regulator"/>
    <property type="match status" value="1"/>
</dbReference>
<dbReference type="GO" id="GO:0043565">
    <property type="term" value="F:sequence-specific DNA binding"/>
    <property type="evidence" value="ECO:0007669"/>
    <property type="project" value="TreeGrafter"/>
</dbReference>
<dbReference type="InterPro" id="IPR000847">
    <property type="entry name" value="LysR_HTH_N"/>
</dbReference>
<dbReference type="SUPFAM" id="SSF53850">
    <property type="entry name" value="Periplasmic binding protein-like II"/>
    <property type="match status" value="1"/>
</dbReference>
<evidence type="ECO:0000256" key="3">
    <source>
        <dbReference type="ARBA" id="ARBA00023125"/>
    </source>
</evidence>
<sequence length="293" mass="33234">MRIDDLKLFTTVVQLGSFTAAANAMDLPRANVSRRIGELEKSLNAQLFFRTTRKLRLSQHGEAYYKEVLTVLEAYQKANDTLLKLDDRPVGKVKLGLLPESDEAIQHILYQFQDMYPEIDLDIRSTNSCYTDMYEQGLDLAIHAGKLHDSSFVARHIAQLGRMLLASPSYIEQYGMPSTLAELATHQCICYRWPDGTLEDNWDLIDEEVKVKSRLASNNIGFIRRAMLDGRGIGILPPLLALSSMESGALVRVLPQYQSRADDVWLLYPDRHGISRATRLLIDLLLQELPKKL</sequence>
<proteinExistence type="inferred from homology"/>
<feature type="domain" description="HTH lysR-type" evidence="5">
    <location>
        <begin position="1"/>
        <end position="58"/>
    </location>
</feature>
<evidence type="ECO:0000313" key="7">
    <source>
        <dbReference type="Proteomes" id="UP000240987"/>
    </source>
</evidence>
<dbReference type="RefSeq" id="WP_107242657.1">
    <property type="nucleotide sequence ID" value="NZ_PYMJ01000008.1"/>
</dbReference>
<evidence type="ECO:0000259" key="5">
    <source>
        <dbReference type="PROSITE" id="PS50931"/>
    </source>
</evidence>
<comment type="caution">
    <text evidence="6">The sequence shown here is derived from an EMBL/GenBank/DDBJ whole genome shotgun (WGS) entry which is preliminary data.</text>
</comment>
<dbReference type="PANTHER" id="PTHR30537:SF5">
    <property type="entry name" value="HTH-TYPE TRANSCRIPTIONAL ACTIVATOR TTDR-RELATED"/>
    <property type="match status" value="1"/>
</dbReference>
<gene>
    <name evidence="6" type="ORF">C9J12_10440</name>
</gene>
<organism evidence="6 7">
    <name type="scientific">Photobacterium frigidiphilum</name>
    <dbReference type="NCBI Taxonomy" id="264736"/>
    <lineage>
        <taxon>Bacteria</taxon>
        <taxon>Pseudomonadati</taxon>
        <taxon>Pseudomonadota</taxon>
        <taxon>Gammaproteobacteria</taxon>
        <taxon>Vibrionales</taxon>
        <taxon>Vibrionaceae</taxon>
        <taxon>Photobacterium</taxon>
    </lineage>
</organism>
<dbReference type="Gene3D" id="1.10.10.10">
    <property type="entry name" value="Winged helix-like DNA-binding domain superfamily/Winged helix DNA-binding domain"/>
    <property type="match status" value="1"/>
</dbReference>
<dbReference type="PANTHER" id="PTHR30537">
    <property type="entry name" value="HTH-TYPE TRANSCRIPTIONAL REGULATOR"/>
    <property type="match status" value="1"/>
</dbReference>
<dbReference type="Pfam" id="PF00126">
    <property type="entry name" value="HTH_1"/>
    <property type="match status" value="1"/>
</dbReference>
<dbReference type="EMBL" id="PYMJ01000008">
    <property type="protein sequence ID" value="PSU48909.1"/>
    <property type="molecule type" value="Genomic_DNA"/>
</dbReference>
<dbReference type="CDD" id="cd08422">
    <property type="entry name" value="PBP2_CrgA_like"/>
    <property type="match status" value="1"/>
</dbReference>
<dbReference type="OrthoDB" id="9786526at2"/>
<accession>A0A2T3JJ46</accession>
<dbReference type="InterPro" id="IPR036388">
    <property type="entry name" value="WH-like_DNA-bd_sf"/>
</dbReference>
<name>A0A2T3JJ46_9GAMM</name>
<comment type="similarity">
    <text evidence="1">Belongs to the LysR transcriptional regulatory family.</text>
</comment>
<dbReference type="PROSITE" id="PS50931">
    <property type="entry name" value="HTH_LYSR"/>
    <property type="match status" value="1"/>
</dbReference>
<dbReference type="InterPro" id="IPR036390">
    <property type="entry name" value="WH_DNA-bd_sf"/>
</dbReference>
<keyword evidence="4" id="KW-0804">Transcription</keyword>
<evidence type="ECO:0000256" key="1">
    <source>
        <dbReference type="ARBA" id="ARBA00009437"/>
    </source>
</evidence>
<dbReference type="InterPro" id="IPR005119">
    <property type="entry name" value="LysR_subst-bd"/>
</dbReference>
<evidence type="ECO:0000256" key="4">
    <source>
        <dbReference type="ARBA" id="ARBA00023163"/>
    </source>
</evidence>
<evidence type="ECO:0000313" key="6">
    <source>
        <dbReference type="EMBL" id="PSU48909.1"/>
    </source>
</evidence>
<dbReference type="InterPro" id="IPR058163">
    <property type="entry name" value="LysR-type_TF_proteobact-type"/>
</dbReference>
<protein>
    <submittedName>
        <fullName evidence="6">Transcriptional regulator</fullName>
    </submittedName>
</protein>
<dbReference type="Pfam" id="PF03466">
    <property type="entry name" value="LysR_substrate"/>
    <property type="match status" value="1"/>
</dbReference>
<dbReference type="GO" id="GO:0003700">
    <property type="term" value="F:DNA-binding transcription factor activity"/>
    <property type="evidence" value="ECO:0007669"/>
    <property type="project" value="InterPro"/>
</dbReference>
<keyword evidence="7" id="KW-1185">Reference proteome</keyword>
<keyword evidence="3" id="KW-0238">DNA-binding</keyword>
<keyword evidence="2" id="KW-0805">Transcription regulation</keyword>
<dbReference type="SUPFAM" id="SSF46785">
    <property type="entry name" value="Winged helix' DNA-binding domain"/>
    <property type="match status" value="1"/>
</dbReference>